<keyword evidence="4" id="KW-0964">Secreted</keyword>
<reference evidence="8" key="1">
    <citation type="submission" date="2019-04" db="EMBL/GenBank/DDBJ databases">
        <title>Complete genome sequence of Pseudomonas veronii strain PVy, a versatile degrader capable of using multiple contaminants as sole carbon sources.</title>
        <authorList>
            <person name="Lopez-Echartea E."/>
            <person name="Ridl J."/>
            <person name="Pajer P."/>
            <person name="Strejcek M."/>
            <person name="Suman J."/>
            <person name="Uhlik O."/>
        </authorList>
    </citation>
    <scope>NUCLEOTIDE SEQUENCE [LARGE SCALE GENOMIC DNA]</scope>
    <source>
        <strain evidence="8">Pvy</strain>
    </source>
</reference>
<dbReference type="PANTHER" id="PTHR42792">
    <property type="entry name" value="FLAGELLIN"/>
    <property type="match status" value="1"/>
</dbReference>
<dbReference type="Gene3D" id="1.20.1330.10">
    <property type="entry name" value="f41 fragment of flagellin, N-terminal domain"/>
    <property type="match status" value="2"/>
</dbReference>
<protein>
    <submittedName>
        <fullName evidence="7">Flagellar hook-associated protein 3</fullName>
    </submittedName>
</protein>
<dbReference type="GO" id="GO:0071973">
    <property type="term" value="P:bacterial-type flagellum-dependent cell motility"/>
    <property type="evidence" value="ECO:0007669"/>
    <property type="project" value="InterPro"/>
</dbReference>
<evidence type="ECO:0000256" key="2">
    <source>
        <dbReference type="ARBA" id="ARBA00004613"/>
    </source>
</evidence>
<comment type="similarity">
    <text evidence="3">Belongs to the bacterial flagellin family.</text>
</comment>
<evidence type="ECO:0000259" key="6">
    <source>
        <dbReference type="Pfam" id="PF00669"/>
    </source>
</evidence>
<accession>A0A4P7Y6F9</accession>
<dbReference type="NCBIfam" id="NF009361">
    <property type="entry name" value="PRK12717.1"/>
    <property type="match status" value="1"/>
</dbReference>
<keyword evidence="7" id="KW-0282">Flagellum</keyword>
<dbReference type="PANTHER" id="PTHR42792:SF1">
    <property type="entry name" value="FLAGELLAR HOOK-ASSOCIATED PROTEIN 3"/>
    <property type="match status" value="1"/>
</dbReference>
<keyword evidence="7" id="KW-0966">Cell projection</keyword>
<evidence type="ECO:0000256" key="3">
    <source>
        <dbReference type="ARBA" id="ARBA00005709"/>
    </source>
</evidence>
<feature type="domain" description="Flagellin N-terminal" evidence="6">
    <location>
        <begin position="3"/>
        <end position="140"/>
    </location>
</feature>
<dbReference type="GO" id="GO:0005198">
    <property type="term" value="F:structural molecule activity"/>
    <property type="evidence" value="ECO:0007669"/>
    <property type="project" value="InterPro"/>
</dbReference>
<proteinExistence type="inferred from homology"/>
<evidence type="ECO:0000313" key="7">
    <source>
        <dbReference type="EMBL" id="QCG66491.1"/>
    </source>
</evidence>
<dbReference type="AlphaFoldDB" id="A0A4P7Y6F9"/>
<dbReference type="InterPro" id="IPR001029">
    <property type="entry name" value="Flagellin_N"/>
</dbReference>
<gene>
    <name evidence="7" type="ORF">E4167_16985</name>
</gene>
<keyword evidence="5" id="KW-0975">Bacterial flagellum</keyword>
<name>A0A4P7Y6F9_PSEVE</name>
<evidence type="ECO:0000313" key="8">
    <source>
        <dbReference type="Proteomes" id="UP000298274"/>
    </source>
</evidence>
<dbReference type="RefSeq" id="WP_141123272.1">
    <property type="nucleotide sequence ID" value="NZ_CP039631.3"/>
</dbReference>
<dbReference type="GO" id="GO:0005576">
    <property type="term" value="C:extracellular region"/>
    <property type="evidence" value="ECO:0007669"/>
    <property type="project" value="UniProtKB-SubCell"/>
</dbReference>
<evidence type="ECO:0000256" key="4">
    <source>
        <dbReference type="ARBA" id="ARBA00022525"/>
    </source>
</evidence>
<dbReference type="NCBIfam" id="TIGR02550">
    <property type="entry name" value="flagell_flgL"/>
    <property type="match status" value="1"/>
</dbReference>
<keyword evidence="7" id="KW-0969">Cilium</keyword>
<dbReference type="SUPFAM" id="SSF64518">
    <property type="entry name" value="Phase 1 flagellin"/>
    <property type="match status" value="1"/>
</dbReference>
<dbReference type="Proteomes" id="UP000298274">
    <property type="component" value="Chromosome"/>
</dbReference>
<dbReference type="InterPro" id="IPR013384">
    <property type="entry name" value="Flagell_FlgL"/>
</dbReference>
<comment type="subcellular location">
    <subcellularLocation>
        <location evidence="1">Bacterial flagellum</location>
    </subcellularLocation>
    <subcellularLocation>
        <location evidence="2">Secreted</location>
    </subcellularLocation>
</comment>
<sequence>MRISTQQYFDTSSSKYQSNYSSVVQAQQQASSGVRVQTAADDPVAAQRLLMLQQQKDMLSQYSGNITSLKSSLTNEESILQSISAAVQAGSQLALRAGGVTSDADRKSIAVEVGALEEQLMGLLNSKDAAGNYLFSGSKTQTPPYSRNSDGTYSYQGDENALSLQVSETLNVSAGDTAKSILEGAVNTSRTQSTYIAPTVAPVPPAISPPLVDDNKVAVSAGLVTSGTDYTKQFSDGQPYKLTFTSSTQYVVTDKNNNDITSEIAGNGTFDSTKEGSASVNLRGVKFDITVDLTNTATGPDADALVKGREFNLTTKPDSFNVARTASNTSTAQLTNAQVSSSADYASTFPGNSGILIKFDDTDPTAYKVYAQPYTANSKPIVDNGVIDDSTTPNTITSAGVTFELSGTPQVGDQFSVGNTTQKTQNALDTLSQLRQALEQPADGIPGARGKLQDALNAAVSNLTNSLTQVDNVRGSIGARQNALEVQESENTSVGLANTSTMSALANIDMGEAAINLTLQQTMLEASQLAFVKVSQLSLFNKM</sequence>
<organism evidence="7 8">
    <name type="scientific">Pseudomonas veronii</name>
    <dbReference type="NCBI Taxonomy" id="76761"/>
    <lineage>
        <taxon>Bacteria</taxon>
        <taxon>Pseudomonadati</taxon>
        <taxon>Pseudomonadota</taxon>
        <taxon>Gammaproteobacteria</taxon>
        <taxon>Pseudomonadales</taxon>
        <taxon>Pseudomonadaceae</taxon>
        <taxon>Pseudomonas</taxon>
    </lineage>
</organism>
<dbReference type="InterPro" id="IPR001492">
    <property type="entry name" value="Flagellin"/>
</dbReference>
<dbReference type="GO" id="GO:0009424">
    <property type="term" value="C:bacterial-type flagellum hook"/>
    <property type="evidence" value="ECO:0007669"/>
    <property type="project" value="InterPro"/>
</dbReference>
<evidence type="ECO:0000256" key="1">
    <source>
        <dbReference type="ARBA" id="ARBA00004365"/>
    </source>
</evidence>
<dbReference type="Pfam" id="PF00669">
    <property type="entry name" value="Flagellin_N"/>
    <property type="match status" value="1"/>
</dbReference>
<evidence type="ECO:0000256" key="5">
    <source>
        <dbReference type="ARBA" id="ARBA00023143"/>
    </source>
</evidence>
<dbReference type="EMBL" id="CP039631">
    <property type="protein sequence ID" value="QCG66491.1"/>
    <property type="molecule type" value="Genomic_DNA"/>
</dbReference>